<organism evidence="2 3">
    <name type="scientific">Rhizoctonia solani AG-3 Rhs1AP</name>
    <dbReference type="NCBI Taxonomy" id="1086054"/>
    <lineage>
        <taxon>Eukaryota</taxon>
        <taxon>Fungi</taxon>
        <taxon>Dikarya</taxon>
        <taxon>Basidiomycota</taxon>
        <taxon>Agaricomycotina</taxon>
        <taxon>Agaricomycetes</taxon>
        <taxon>Cantharellales</taxon>
        <taxon>Ceratobasidiaceae</taxon>
        <taxon>Rhizoctonia</taxon>
    </lineage>
</organism>
<sequence length="232" mass="26487">MNPPAEKRKRSPEPVVLRSKGPAQHENIKRRRKDSEEVLEPDIVELSDDELDSYGMRLTDTGYQSPQPDDTLSELANAYESIKTRPGKAPLAHGIRPNQPRSARPRPPPTQLTYEWFGPSGGPIKFFTKPENLKPEDALRMRWSYGLDGPDHDDVEQQMEGDIHFCPSRGRGTNESFRYWICIQTNRGLRWTSYSVGQQHPAYRGFVLKGAVSKTKNPPRWVKEASFKSARN</sequence>
<evidence type="ECO:0000313" key="2">
    <source>
        <dbReference type="EMBL" id="EUC60718.1"/>
    </source>
</evidence>
<feature type="non-terminal residue" evidence="2">
    <location>
        <position position="232"/>
    </location>
</feature>
<evidence type="ECO:0000313" key="3">
    <source>
        <dbReference type="Proteomes" id="UP000030108"/>
    </source>
</evidence>
<protein>
    <submittedName>
        <fullName evidence="2">Uncharacterized protein</fullName>
    </submittedName>
</protein>
<feature type="region of interest" description="Disordered" evidence="1">
    <location>
        <begin position="1"/>
        <end position="51"/>
    </location>
</feature>
<dbReference type="OrthoDB" id="3264083at2759"/>
<dbReference type="Proteomes" id="UP000030108">
    <property type="component" value="Unassembled WGS sequence"/>
</dbReference>
<comment type="caution">
    <text evidence="2">The sequence shown here is derived from an EMBL/GenBank/DDBJ whole genome shotgun (WGS) entry which is preliminary data.</text>
</comment>
<feature type="region of interest" description="Disordered" evidence="1">
    <location>
        <begin position="84"/>
        <end position="108"/>
    </location>
</feature>
<name>X8JCS7_9AGAM</name>
<dbReference type="EMBL" id="JATN01000319">
    <property type="protein sequence ID" value="EUC60718.1"/>
    <property type="molecule type" value="Genomic_DNA"/>
</dbReference>
<dbReference type="AlphaFoldDB" id="X8JCS7"/>
<reference evidence="3" key="1">
    <citation type="journal article" date="2014" name="Genome Announc.">
        <title>Draft genome sequence of the plant-pathogenic soil fungus Rhizoctonia solani anastomosis group 3 strain Rhs1AP.</title>
        <authorList>
            <person name="Cubeta M.A."/>
            <person name="Thomas E."/>
            <person name="Dean R.A."/>
            <person name="Jabaji S."/>
            <person name="Neate S.M."/>
            <person name="Tavantzis S."/>
            <person name="Toda T."/>
            <person name="Vilgalys R."/>
            <person name="Bharathan N."/>
            <person name="Fedorova-Abrams N."/>
            <person name="Pakala S.B."/>
            <person name="Pakala S.M."/>
            <person name="Zafar N."/>
            <person name="Joardar V."/>
            <person name="Losada L."/>
            <person name="Nierman W.C."/>
        </authorList>
    </citation>
    <scope>NUCLEOTIDE SEQUENCE [LARGE SCALE GENOMIC DNA]</scope>
    <source>
        <strain evidence="3">AG-3</strain>
    </source>
</reference>
<feature type="compositionally biased region" description="Acidic residues" evidence="1">
    <location>
        <begin position="37"/>
        <end position="51"/>
    </location>
</feature>
<gene>
    <name evidence="2" type="ORF">RSOL_361990</name>
</gene>
<proteinExistence type="predicted"/>
<evidence type="ECO:0000256" key="1">
    <source>
        <dbReference type="SAM" id="MobiDB-lite"/>
    </source>
</evidence>
<accession>X8JCS7</accession>